<dbReference type="RefSeq" id="WP_114577685.1">
    <property type="nucleotide sequence ID" value="NZ_JAIVEF010000003.1"/>
</dbReference>
<dbReference type="InterPro" id="IPR046739">
    <property type="entry name" value="DUF6789"/>
</dbReference>
<protein>
    <submittedName>
        <fullName evidence="2">DUF6789 family protein</fullName>
    </submittedName>
</protein>
<feature type="transmembrane region" description="Helical" evidence="1">
    <location>
        <begin position="7"/>
        <end position="25"/>
    </location>
</feature>
<keyword evidence="3" id="KW-1185">Reference proteome</keyword>
<evidence type="ECO:0000256" key="1">
    <source>
        <dbReference type="SAM" id="Phobius"/>
    </source>
</evidence>
<keyword evidence="1" id="KW-0472">Membrane</keyword>
<sequence>MNRAPSAVAGGVAGTAVMSVMLLLLDVETRSTMELFDVVARFIGLPGDPVLGFVVFAAAGVVAWPLLFLALERYLPRGPDPAARGVVFGTILWIPFVITGRGDIGGPLLVFFGVYTLFAHWLYGFTLGAVYGRLLESSADRPTPGGTR</sequence>
<dbReference type="Proteomes" id="UP001595925">
    <property type="component" value="Unassembled WGS sequence"/>
</dbReference>
<organism evidence="2 3">
    <name type="scientific">Saliphagus infecundisoli</name>
    <dbReference type="NCBI Taxonomy" id="1849069"/>
    <lineage>
        <taxon>Archaea</taxon>
        <taxon>Methanobacteriati</taxon>
        <taxon>Methanobacteriota</taxon>
        <taxon>Stenosarchaea group</taxon>
        <taxon>Halobacteria</taxon>
        <taxon>Halobacteriales</taxon>
        <taxon>Natrialbaceae</taxon>
        <taxon>Saliphagus</taxon>
    </lineage>
</organism>
<dbReference type="Pfam" id="PF20587">
    <property type="entry name" value="DUF6789"/>
    <property type="match status" value="1"/>
</dbReference>
<comment type="caution">
    <text evidence="2">The sequence shown here is derived from an EMBL/GenBank/DDBJ whole genome shotgun (WGS) entry which is preliminary data.</text>
</comment>
<dbReference type="EMBL" id="JBHSJG010000005">
    <property type="protein sequence ID" value="MFC4986606.1"/>
    <property type="molecule type" value="Genomic_DNA"/>
</dbReference>
<keyword evidence="1" id="KW-1133">Transmembrane helix</keyword>
<evidence type="ECO:0000313" key="3">
    <source>
        <dbReference type="Proteomes" id="UP001595925"/>
    </source>
</evidence>
<feature type="transmembrane region" description="Helical" evidence="1">
    <location>
        <begin position="83"/>
        <end position="102"/>
    </location>
</feature>
<feature type="transmembrane region" description="Helical" evidence="1">
    <location>
        <begin position="108"/>
        <end position="131"/>
    </location>
</feature>
<reference evidence="2 3" key="1">
    <citation type="journal article" date="2019" name="Int. J. Syst. Evol. Microbiol.">
        <title>The Global Catalogue of Microorganisms (GCM) 10K type strain sequencing project: providing services to taxonomists for standard genome sequencing and annotation.</title>
        <authorList>
            <consortium name="The Broad Institute Genomics Platform"/>
            <consortium name="The Broad Institute Genome Sequencing Center for Infectious Disease"/>
            <person name="Wu L."/>
            <person name="Ma J."/>
        </authorList>
    </citation>
    <scope>NUCLEOTIDE SEQUENCE [LARGE SCALE GENOMIC DNA]</scope>
    <source>
        <strain evidence="2 3">CGMCC 1.15824</strain>
    </source>
</reference>
<gene>
    <name evidence="2" type="ORF">ACFPFO_02195</name>
</gene>
<proteinExistence type="predicted"/>
<name>A0ABD5QA35_9EURY</name>
<feature type="transmembrane region" description="Helical" evidence="1">
    <location>
        <begin position="50"/>
        <end position="71"/>
    </location>
</feature>
<evidence type="ECO:0000313" key="2">
    <source>
        <dbReference type="EMBL" id="MFC4986606.1"/>
    </source>
</evidence>
<dbReference type="AlphaFoldDB" id="A0ABD5QA35"/>
<keyword evidence="1" id="KW-0812">Transmembrane</keyword>
<accession>A0ABD5QA35</accession>